<dbReference type="EMBL" id="JBCGBO010000002">
    <property type="protein sequence ID" value="KAK9223144.1"/>
    <property type="molecule type" value="Genomic_DNA"/>
</dbReference>
<dbReference type="AlphaFoldDB" id="A0AAP0MXJ2"/>
<feature type="region of interest" description="Disordered" evidence="1">
    <location>
        <begin position="1"/>
        <end position="27"/>
    </location>
</feature>
<proteinExistence type="predicted"/>
<evidence type="ECO:0000313" key="3">
    <source>
        <dbReference type="Proteomes" id="UP001428341"/>
    </source>
</evidence>
<dbReference type="Proteomes" id="UP001428341">
    <property type="component" value="Unassembled WGS sequence"/>
</dbReference>
<evidence type="ECO:0000313" key="2">
    <source>
        <dbReference type="EMBL" id="KAK9223144.1"/>
    </source>
</evidence>
<keyword evidence="3" id="KW-1185">Reference proteome</keyword>
<reference evidence="2 3" key="1">
    <citation type="submission" date="2024-05" db="EMBL/GenBank/DDBJ databases">
        <title>Haplotype-resolved chromosome-level genome assembly of Huyou (Citrus changshanensis).</title>
        <authorList>
            <person name="Miao C."/>
            <person name="Chen W."/>
            <person name="Wu Y."/>
            <person name="Wang L."/>
            <person name="Zhao S."/>
            <person name="Grierson D."/>
            <person name="Xu C."/>
            <person name="Chen K."/>
        </authorList>
    </citation>
    <scope>NUCLEOTIDE SEQUENCE [LARGE SCALE GENOMIC DNA]</scope>
    <source>
        <strain evidence="2">01-14</strain>
        <tissue evidence="2">Leaf</tissue>
    </source>
</reference>
<gene>
    <name evidence="2" type="ORF">WN944_011586</name>
</gene>
<name>A0AAP0MXJ2_9ROSI</name>
<sequence length="76" mass="8696">MRRPREGVSSIHSHRSRTSLVTGVRSSSSSSTEHVHMSWAWAQDYRFGSLGLHLKLDLTWVQLTHCLQISHIDKVN</sequence>
<evidence type="ECO:0000256" key="1">
    <source>
        <dbReference type="SAM" id="MobiDB-lite"/>
    </source>
</evidence>
<feature type="compositionally biased region" description="Low complexity" evidence="1">
    <location>
        <begin position="18"/>
        <end position="27"/>
    </location>
</feature>
<organism evidence="2 3">
    <name type="scientific">Citrus x changshan-huyou</name>
    <dbReference type="NCBI Taxonomy" id="2935761"/>
    <lineage>
        <taxon>Eukaryota</taxon>
        <taxon>Viridiplantae</taxon>
        <taxon>Streptophyta</taxon>
        <taxon>Embryophyta</taxon>
        <taxon>Tracheophyta</taxon>
        <taxon>Spermatophyta</taxon>
        <taxon>Magnoliopsida</taxon>
        <taxon>eudicotyledons</taxon>
        <taxon>Gunneridae</taxon>
        <taxon>Pentapetalae</taxon>
        <taxon>rosids</taxon>
        <taxon>malvids</taxon>
        <taxon>Sapindales</taxon>
        <taxon>Rutaceae</taxon>
        <taxon>Aurantioideae</taxon>
        <taxon>Citrus</taxon>
    </lineage>
</organism>
<protein>
    <submittedName>
        <fullName evidence="2">Uncharacterized protein</fullName>
    </submittedName>
</protein>
<comment type="caution">
    <text evidence="2">The sequence shown here is derived from an EMBL/GenBank/DDBJ whole genome shotgun (WGS) entry which is preliminary data.</text>
</comment>
<accession>A0AAP0MXJ2</accession>